<evidence type="ECO:0000256" key="3">
    <source>
        <dbReference type="ARBA" id="ARBA00022679"/>
    </source>
</evidence>
<evidence type="ECO:0000256" key="1">
    <source>
        <dbReference type="ARBA" id="ARBA00003814"/>
    </source>
</evidence>
<evidence type="ECO:0000256" key="12">
    <source>
        <dbReference type="RuleBase" id="RU004253"/>
    </source>
</evidence>
<keyword evidence="15" id="KW-1185">Reference proteome</keyword>
<dbReference type="OrthoDB" id="3243336at2"/>
<dbReference type="GO" id="GO:0004789">
    <property type="term" value="F:thiamine-phosphate diphosphorylase activity"/>
    <property type="evidence" value="ECO:0007669"/>
    <property type="project" value="UniProtKB-UniRule"/>
</dbReference>
<feature type="binding site" evidence="10">
    <location>
        <position position="87"/>
    </location>
    <ligand>
        <name>Mg(2+)</name>
        <dbReference type="ChEBI" id="CHEBI:18420"/>
    </ligand>
</feature>
<keyword evidence="6 10" id="KW-0784">Thiamine biosynthesis</keyword>
<protein>
    <recommendedName>
        <fullName evidence="10">Thiamine-phosphate synthase</fullName>
        <shortName evidence="10">TP synthase</shortName>
        <shortName evidence="10">TPS</shortName>
        <ecNumber evidence="10">2.5.1.3</ecNumber>
    </recommendedName>
    <alternativeName>
        <fullName evidence="10">Thiamine-phosphate pyrophosphorylase</fullName>
        <shortName evidence="10">TMP pyrophosphorylase</shortName>
        <shortName evidence="10">TMP-PPase</shortName>
    </alternativeName>
</protein>
<dbReference type="GO" id="GO:0009229">
    <property type="term" value="P:thiamine diphosphate biosynthetic process"/>
    <property type="evidence" value="ECO:0007669"/>
    <property type="project" value="UniProtKB-UniRule"/>
</dbReference>
<comment type="catalytic activity">
    <reaction evidence="7 10 11">
        <text>4-methyl-5-(2-phosphooxyethyl)-thiazole + 4-amino-2-methyl-5-(diphosphooxymethyl)pyrimidine + H(+) = thiamine phosphate + diphosphate</text>
        <dbReference type="Rhea" id="RHEA:22328"/>
        <dbReference type="ChEBI" id="CHEBI:15378"/>
        <dbReference type="ChEBI" id="CHEBI:33019"/>
        <dbReference type="ChEBI" id="CHEBI:37575"/>
        <dbReference type="ChEBI" id="CHEBI:57841"/>
        <dbReference type="ChEBI" id="CHEBI:58296"/>
        <dbReference type="EC" id="2.5.1.3"/>
    </reaction>
</comment>
<comment type="function">
    <text evidence="1 10">Condenses 4-methyl-5-(beta-hydroxyethyl)thiazole monophosphate (THZ-P) and 2-methyl-4-amino-5-hydroxymethyl pyrimidine pyrophosphate (HMP-PP) to form thiamine monophosphate (TMP).</text>
</comment>
<dbReference type="Pfam" id="PF02581">
    <property type="entry name" value="TMP-TENI"/>
    <property type="match status" value="1"/>
</dbReference>
<accession>A0A3N6WNS6</accession>
<comment type="caution">
    <text evidence="10">Lacks conserved residue(s) required for the propagation of feature annotation.</text>
</comment>
<dbReference type="AlphaFoldDB" id="A0A3N6WNS6"/>
<evidence type="ECO:0000256" key="2">
    <source>
        <dbReference type="ARBA" id="ARBA00005165"/>
    </source>
</evidence>
<evidence type="ECO:0000256" key="11">
    <source>
        <dbReference type="RuleBase" id="RU003826"/>
    </source>
</evidence>
<feature type="binding site" evidence="10">
    <location>
        <begin position="54"/>
        <end position="58"/>
    </location>
    <ligand>
        <name>4-amino-2-methyl-5-(diphosphooxymethyl)pyrimidine</name>
        <dbReference type="ChEBI" id="CHEBI:57841"/>
    </ligand>
</feature>
<dbReference type="GO" id="GO:0000287">
    <property type="term" value="F:magnesium ion binding"/>
    <property type="evidence" value="ECO:0007669"/>
    <property type="project" value="UniProtKB-UniRule"/>
</dbReference>
<dbReference type="NCBIfam" id="TIGR00693">
    <property type="entry name" value="thiE"/>
    <property type="match status" value="1"/>
</dbReference>
<keyword evidence="3 10" id="KW-0808">Transferase</keyword>
<feature type="domain" description="Thiamine phosphate synthase/TenI" evidence="13">
    <location>
        <begin position="26"/>
        <end position="206"/>
    </location>
</feature>
<feature type="binding site" evidence="10">
    <location>
        <begin position="152"/>
        <end position="154"/>
    </location>
    <ligand>
        <name>2-[(2R,5Z)-2-carboxy-4-methylthiazol-5(2H)-ylidene]ethyl phosphate</name>
        <dbReference type="ChEBI" id="CHEBI:62899"/>
    </ligand>
</feature>
<evidence type="ECO:0000256" key="7">
    <source>
        <dbReference type="ARBA" id="ARBA00047334"/>
    </source>
</evidence>
<dbReference type="EC" id="2.5.1.3" evidence="10"/>
<dbReference type="GO" id="GO:0009228">
    <property type="term" value="P:thiamine biosynthetic process"/>
    <property type="evidence" value="ECO:0007669"/>
    <property type="project" value="UniProtKB-KW"/>
</dbReference>
<comment type="caution">
    <text evidence="14">The sequence shown here is derived from an EMBL/GenBank/DDBJ whole genome shotgun (WGS) entry which is preliminary data.</text>
</comment>
<evidence type="ECO:0000256" key="6">
    <source>
        <dbReference type="ARBA" id="ARBA00022977"/>
    </source>
</evidence>
<dbReference type="PANTHER" id="PTHR20857">
    <property type="entry name" value="THIAMINE-PHOSPHATE PYROPHOSPHORYLASE"/>
    <property type="match status" value="1"/>
</dbReference>
<keyword evidence="4 10" id="KW-0479">Metal-binding</keyword>
<dbReference type="InterPro" id="IPR034291">
    <property type="entry name" value="TMP_synthase"/>
</dbReference>
<evidence type="ECO:0000259" key="13">
    <source>
        <dbReference type="Pfam" id="PF02581"/>
    </source>
</evidence>
<dbReference type="Gene3D" id="3.20.20.70">
    <property type="entry name" value="Aldolase class I"/>
    <property type="match status" value="1"/>
</dbReference>
<dbReference type="InterPro" id="IPR036206">
    <property type="entry name" value="ThiamineP_synth_sf"/>
</dbReference>
<dbReference type="EMBL" id="RQJX01000015">
    <property type="protein sequence ID" value="RQN03003.1"/>
    <property type="molecule type" value="Genomic_DNA"/>
</dbReference>
<dbReference type="Proteomes" id="UP000275225">
    <property type="component" value="Unassembled WGS sequence"/>
</dbReference>
<feature type="binding site" evidence="10">
    <location>
        <position position="86"/>
    </location>
    <ligand>
        <name>4-amino-2-methyl-5-(diphosphooxymethyl)pyrimidine</name>
        <dbReference type="ChEBI" id="CHEBI:57841"/>
    </ligand>
</feature>
<feature type="binding site" evidence="10">
    <location>
        <position position="155"/>
    </location>
    <ligand>
        <name>4-amino-2-methyl-5-(diphosphooxymethyl)pyrimidine</name>
        <dbReference type="ChEBI" id="CHEBI:57841"/>
    </ligand>
</feature>
<dbReference type="RefSeq" id="WP_124237266.1">
    <property type="nucleotide sequence ID" value="NZ_JBHUFI010000013.1"/>
</dbReference>
<feature type="binding site" evidence="10">
    <location>
        <position position="182"/>
    </location>
    <ligand>
        <name>2-[(2R,5Z)-2-carboxy-4-methylthiazol-5(2H)-ylidene]ethyl phosphate</name>
        <dbReference type="ChEBI" id="CHEBI:62899"/>
    </ligand>
</feature>
<proteinExistence type="inferred from homology"/>
<dbReference type="PANTHER" id="PTHR20857:SF15">
    <property type="entry name" value="THIAMINE-PHOSPHATE SYNTHASE"/>
    <property type="match status" value="1"/>
</dbReference>
<dbReference type="GO" id="GO:0005737">
    <property type="term" value="C:cytoplasm"/>
    <property type="evidence" value="ECO:0007669"/>
    <property type="project" value="TreeGrafter"/>
</dbReference>
<gene>
    <name evidence="10" type="primary">thiE</name>
    <name evidence="14" type="ORF">EHW97_11250</name>
</gene>
<sequence length="224" mass="23707">MSAPSFAVSADLDRTARRRRLADSRLYVCTDARPEGDLAGFLDAAFSGGVDIIQVRDKTIEAAEEVSALETLATIARRHDALFAVNDRADVAALVGADILHLGQGDLSPQQARSLLGSEFLIGRSTHSVDQLEAANEDEDVDYFCVGPVWETPTKPGRAAVGVDLLRHAAAVATKPWFAIGGIAPGDRLDAVLDAGAERVVVVRAVTQAPDPAAAATEIRGRLR</sequence>
<comment type="pathway">
    <text evidence="2 10 12">Cofactor biosynthesis; thiamine diphosphate biosynthesis; thiamine phosphate from 4-amino-2-methyl-5-diphosphomethylpyrimidine and 4-methyl-5-(2-phosphoethyl)-thiazole: step 1/1.</text>
</comment>
<evidence type="ECO:0000256" key="5">
    <source>
        <dbReference type="ARBA" id="ARBA00022842"/>
    </source>
</evidence>
<comment type="similarity">
    <text evidence="10 11">Belongs to the thiamine-phosphate synthase family.</text>
</comment>
<evidence type="ECO:0000313" key="15">
    <source>
        <dbReference type="Proteomes" id="UP000275225"/>
    </source>
</evidence>
<comment type="catalytic activity">
    <reaction evidence="9 10 11">
        <text>2-[(2R,5Z)-2-carboxy-4-methylthiazol-5(2H)-ylidene]ethyl phosphate + 4-amino-2-methyl-5-(diphosphooxymethyl)pyrimidine + 2 H(+) = thiamine phosphate + CO2 + diphosphate</text>
        <dbReference type="Rhea" id="RHEA:47844"/>
        <dbReference type="ChEBI" id="CHEBI:15378"/>
        <dbReference type="ChEBI" id="CHEBI:16526"/>
        <dbReference type="ChEBI" id="CHEBI:33019"/>
        <dbReference type="ChEBI" id="CHEBI:37575"/>
        <dbReference type="ChEBI" id="CHEBI:57841"/>
        <dbReference type="ChEBI" id="CHEBI:62899"/>
        <dbReference type="EC" id="2.5.1.3"/>
    </reaction>
</comment>
<evidence type="ECO:0000313" key="14">
    <source>
        <dbReference type="EMBL" id="RQN03003.1"/>
    </source>
</evidence>
<dbReference type="InterPro" id="IPR022998">
    <property type="entry name" value="ThiamineP_synth_TenI"/>
</dbReference>
<dbReference type="CDD" id="cd00564">
    <property type="entry name" value="TMP_TenI"/>
    <property type="match status" value="1"/>
</dbReference>
<name>A0A3N6WNS6_9ACTN</name>
<dbReference type="SUPFAM" id="SSF51391">
    <property type="entry name" value="Thiamin phosphate synthase"/>
    <property type="match status" value="1"/>
</dbReference>
<evidence type="ECO:0000256" key="10">
    <source>
        <dbReference type="HAMAP-Rule" id="MF_00097"/>
    </source>
</evidence>
<keyword evidence="5 10" id="KW-0460">Magnesium</keyword>
<comment type="catalytic activity">
    <reaction evidence="8 10 11">
        <text>2-(2-carboxy-4-methylthiazol-5-yl)ethyl phosphate + 4-amino-2-methyl-5-(diphosphooxymethyl)pyrimidine + 2 H(+) = thiamine phosphate + CO2 + diphosphate</text>
        <dbReference type="Rhea" id="RHEA:47848"/>
        <dbReference type="ChEBI" id="CHEBI:15378"/>
        <dbReference type="ChEBI" id="CHEBI:16526"/>
        <dbReference type="ChEBI" id="CHEBI:33019"/>
        <dbReference type="ChEBI" id="CHEBI:37575"/>
        <dbReference type="ChEBI" id="CHEBI:57841"/>
        <dbReference type="ChEBI" id="CHEBI:62890"/>
        <dbReference type="EC" id="2.5.1.3"/>
    </reaction>
</comment>
<evidence type="ECO:0000256" key="4">
    <source>
        <dbReference type="ARBA" id="ARBA00022723"/>
    </source>
</evidence>
<evidence type="ECO:0000256" key="9">
    <source>
        <dbReference type="ARBA" id="ARBA00047883"/>
    </source>
</evidence>
<dbReference type="InterPro" id="IPR013785">
    <property type="entry name" value="Aldolase_TIM"/>
</dbReference>
<reference evidence="14 15" key="1">
    <citation type="submission" date="2018-11" db="EMBL/GenBank/DDBJ databases">
        <authorList>
            <person name="Li F."/>
        </authorList>
    </citation>
    <scope>NUCLEOTIDE SEQUENCE [LARGE SCALE GENOMIC DNA]</scope>
    <source>
        <strain evidence="14 15">YS17T</strain>
    </source>
</reference>
<evidence type="ECO:0000256" key="8">
    <source>
        <dbReference type="ARBA" id="ARBA00047851"/>
    </source>
</evidence>
<dbReference type="UniPathway" id="UPA00060">
    <property type="reaction ID" value="UER00141"/>
</dbReference>
<feature type="binding site" evidence="10">
    <location>
        <position position="106"/>
    </location>
    <ligand>
        <name>Mg(2+)</name>
        <dbReference type="ChEBI" id="CHEBI:18420"/>
    </ligand>
</feature>
<feature type="binding site" evidence="10">
    <location>
        <position position="125"/>
    </location>
    <ligand>
        <name>4-amino-2-methyl-5-(diphosphooxymethyl)pyrimidine</name>
        <dbReference type="ChEBI" id="CHEBI:57841"/>
    </ligand>
</feature>
<comment type="cofactor">
    <cofactor evidence="10">
        <name>Mg(2+)</name>
        <dbReference type="ChEBI" id="CHEBI:18420"/>
    </cofactor>
    <text evidence="10">Binds 1 Mg(2+) ion per subunit.</text>
</comment>
<organism evidence="14 15">
    <name type="scientific">Aeromicrobium camelliae</name>
    <dbReference type="NCBI Taxonomy" id="1538144"/>
    <lineage>
        <taxon>Bacteria</taxon>
        <taxon>Bacillati</taxon>
        <taxon>Actinomycetota</taxon>
        <taxon>Actinomycetes</taxon>
        <taxon>Propionibacteriales</taxon>
        <taxon>Nocardioidaceae</taxon>
        <taxon>Aeromicrobium</taxon>
    </lineage>
</organism>
<dbReference type="HAMAP" id="MF_00097">
    <property type="entry name" value="TMP_synthase"/>
    <property type="match status" value="1"/>
</dbReference>